<dbReference type="InterPro" id="IPR043135">
    <property type="entry name" value="Fur_C"/>
</dbReference>
<evidence type="ECO:0000256" key="7">
    <source>
        <dbReference type="ARBA" id="ARBA00023004"/>
    </source>
</evidence>
<evidence type="ECO:0000256" key="11">
    <source>
        <dbReference type="PIRSR" id="PIRSR602481-1"/>
    </source>
</evidence>
<evidence type="ECO:0000256" key="5">
    <source>
        <dbReference type="ARBA" id="ARBA00022723"/>
    </source>
</evidence>
<proteinExistence type="inferred from homology"/>
<reference evidence="12 13" key="1">
    <citation type="submission" date="2019-11" db="EMBL/GenBank/DDBJ databases">
        <title>Gordonia sp. nov., a novel actinobacterium isolated from mangrove soil in Hainan.</title>
        <authorList>
            <person name="Huang X."/>
            <person name="Xie Y."/>
            <person name="Chu X."/>
            <person name="Xiao K."/>
        </authorList>
    </citation>
    <scope>NUCLEOTIDE SEQUENCE [LARGE SCALE GENOMIC DNA]</scope>
    <source>
        <strain evidence="12 13">HNM0687</strain>
    </source>
</reference>
<dbReference type="AlphaFoldDB" id="A0A6L7GWC0"/>
<dbReference type="GO" id="GO:1900376">
    <property type="term" value="P:regulation of secondary metabolite biosynthetic process"/>
    <property type="evidence" value="ECO:0007669"/>
    <property type="project" value="TreeGrafter"/>
</dbReference>
<keyword evidence="3" id="KW-0963">Cytoplasm</keyword>
<organism evidence="12 13">
    <name type="scientific">Gordonia mangrovi</name>
    <dbReference type="NCBI Taxonomy" id="2665643"/>
    <lineage>
        <taxon>Bacteria</taxon>
        <taxon>Bacillati</taxon>
        <taxon>Actinomycetota</taxon>
        <taxon>Actinomycetes</taxon>
        <taxon>Mycobacteriales</taxon>
        <taxon>Gordoniaceae</taxon>
        <taxon>Gordonia</taxon>
    </lineage>
</organism>
<dbReference type="Proteomes" id="UP000475545">
    <property type="component" value="Unassembled WGS sequence"/>
</dbReference>
<keyword evidence="4" id="KW-0678">Repressor</keyword>
<dbReference type="PANTHER" id="PTHR33202">
    <property type="entry name" value="ZINC UPTAKE REGULATION PROTEIN"/>
    <property type="match status" value="1"/>
</dbReference>
<evidence type="ECO:0000256" key="6">
    <source>
        <dbReference type="ARBA" id="ARBA00022833"/>
    </source>
</evidence>
<dbReference type="EMBL" id="WMBR01000006">
    <property type="protein sequence ID" value="MXP23772.1"/>
    <property type="molecule type" value="Genomic_DNA"/>
</dbReference>
<feature type="binding site" evidence="11">
    <location>
        <position position="134"/>
    </location>
    <ligand>
        <name>Zn(2+)</name>
        <dbReference type="ChEBI" id="CHEBI:29105"/>
    </ligand>
</feature>
<feature type="binding site" evidence="11">
    <location>
        <position position="97"/>
    </location>
    <ligand>
        <name>Zn(2+)</name>
        <dbReference type="ChEBI" id="CHEBI:29105"/>
    </ligand>
</feature>
<evidence type="ECO:0000256" key="8">
    <source>
        <dbReference type="ARBA" id="ARBA00023015"/>
    </source>
</evidence>
<evidence type="ECO:0000256" key="9">
    <source>
        <dbReference type="ARBA" id="ARBA00023125"/>
    </source>
</evidence>
<name>A0A6L7GWC0_9ACTN</name>
<dbReference type="GO" id="GO:0000976">
    <property type="term" value="F:transcription cis-regulatory region binding"/>
    <property type="evidence" value="ECO:0007669"/>
    <property type="project" value="TreeGrafter"/>
</dbReference>
<keyword evidence="10" id="KW-0804">Transcription</keyword>
<dbReference type="Pfam" id="PF01475">
    <property type="entry name" value="FUR"/>
    <property type="match status" value="1"/>
</dbReference>
<dbReference type="RefSeq" id="WP_160903951.1">
    <property type="nucleotide sequence ID" value="NZ_CP102850.1"/>
</dbReference>
<evidence type="ECO:0000256" key="2">
    <source>
        <dbReference type="ARBA" id="ARBA00007957"/>
    </source>
</evidence>
<protein>
    <submittedName>
        <fullName evidence="12">Transcriptional repressor</fullName>
    </submittedName>
</protein>
<dbReference type="Gene3D" id="3.30.1490.190">
    <property type="match status" value="1"/>
</dbReference>
<keyword evidence="13" id="KW-1185">Reference proteome</keyword>
<dbReference type="GO" id="GO:0045892">
    <property type="term" value="P:negative regulation of DNA-templated transcription"/>
    <property type="evidence" value="ECO:0007669"/>
    <property type="project" value="TreeGrafter"/>
</dbReference>
<dbReference type="InterPro" id="IPR002481">
    <property type="entry name" value="FUR"/>
</dbReference>
<evidence type="ECO:0000313" key="12">
    <source>
        <dbReference type="EMBL" id="MXP23772.1"/>
    </source>
</evidence>
<feature type="binding site" evidence="11">
    <location>
        <position position="137"/>
    </location>
    <ligand>
        <name>Zn(2+)</name>
        <dbReference type="ChEBI" id="CHEBI:29105"/>
    </ligand>
</feature>
<evidence type="ECO:0000256" key="10">
    <source>
        <dbReference type="ARBA" id="ARBA00023163"/>
    </source>
</evidence>
<keyword evidence="8" id="KW-0805">Transcription regulation</keyword>
<dbReference type="InterPro" id="IPR036388">
    <property type="entry name" value="WH-like_DNA-bd_sf"/>
</dbReference>
<evidence type="ECO:0000313" key="13">
    <source>
        <dbReference type="Proteomes" id="UP000475545"/>
    </source>
</evidence>
<keyword evidence="5 11" id="KW-0479">Metal-binding</keyword>
<comment type="similarity">
    <text evidence="2">Belongs to the Fur family.</text>
</comment>
<accession>A0A6L7GWC0</accession>
<comment type="subcellular location">
    <subcellularLocation>
        <location evidence="1">Cytoplasm</location>
    </subcellularLocation>
</comment>
<keyword evidence="7" id="KW-0408">Iron</keyword>
<gene>
    <name evidence="12" type="ORF">GIY30_20755</name>
</gene>
<comment type="caution">
    <text evidence="12">The sequence shown here is derived from an EMBL/GenBank/DDBJ whole genome shotgun (WGS) entry which is preliminary data.</text>
</comment>
<evidence type="ECO:0000256" key="3">
    <source>
        <dbReference type="ARBA" id="ARBA00022490"/>
    </source>
</evidence>
<keyword evidence="6 11" id="KW-0862">Zinc</keyword>
<dbReference type="GO" id="GO:0003700">
    <property type="term" value="F:DNA-binding transcription factor activity"/>
    <property type="evidence" value="ECO:0007669"/>
    <property type="project" value="InterPro"/>
</dbReference>
<keyword evidence="9" id="KW-0238">DNA-binding</keyword>
<dbReference type="Gene3D" id="1.10.10.10">
    <property type="entry name" value="Winged helix-like DNA-binding domain superfamily/Winged helix DNA-binding domain"/>
    <property type="match status" value="1"/>
</dbReference>
<dbReference type="SUPFAM" id="SSF46785">
    <property type="entry name" value="Winged helix' DNA-binding domain"/>
    <property type="match status" value="1"/>
</dbReference>
<sequence>MSDRHQFHRRLRDAGMRVTAPRVAVLEILDDHPHSTADFVATGVREHLGGVSTQTVYDVLRACTNRGLLRRIEPAGSPVRYETRTGDNHHHLICRRCGEIVDIDCAAGQAPCALPDDDHGYRIDEAELTYWGECPRCLEIPAMQRQ</sequence>
<feature type="binding site" evidence="11">
    <location>
        <position position="94"/>
    </location>
    <ligand>
        <name>Zn(2+)</name>
        <dbReference type="ChEBI" id="CHEBI:29105"/>
    </ligand>
</feature>
<comment type="cofactor">
    <cofactor evidence="11">
        <name>Zn(2+)</name>
        <dbReference type="ChEBI" id="CHEBI:29105"/>
    </cofactor>
    <text evidence="11">Binds 1 zinc ion per subunit.</text>
</comment>
<evidence type="ECO:0000256" key="4">
    <source>
        <dbReference type="ARBA" id="ARBA00022491"/>
    </source>
</evidence>
<evidence type="ECO:0000256" key="1">
    <source>
        <dbReference type="ARBA" id="ARBA00004496"/>
    </source>
</evidence>
<dbReference type="InterPro" id="IPR036390">
    <property type="entry name" value="WH_DNA-bd_sf"/>
</dbReference>
<dbReference type="PANTHER" id="PTHR33202:SF18">
    <property type="entry name" value="TRANSCRIPTIONAL REGULATOR FURA"/>
    <property type="match status" value="1"/>
</dbReference>
<dbReference type="CDD" id="cd07153">
    <property type="entry name" value="Fur_like"/>
    <property type="match status" value="1"/>
</dbReference>
<dbReference type="GO" id="GO:0008270">
    <property type="term" value="F:zinc ion binding"/>
    <property type="evidence" value="ECO:0007669"/>
    <property type="project" value="TreeGrafter"/>
</dbReference>
<dbReference type="GO" id="GO:0005737">
    <property type="term" value="C:cytoplasm"/>
    <property type="evidence" value="ECO:0007669"/>
    <property type="project" value="UniProtKB-SubCell"/>
</dbReference>